<sequence>MQDFHWVTGNRQLQELCLQWQAEPFVVLDTEFVRVDTYYPQTGLIQLATLTGNYLLDPLQIDDWSDFACLLENPQVAKVVHACGEDLEVFQRLTGALPQPLYDTQLAAGYANLGFSWGYARLVQHFLAVELPKGATRSDWLQRPLSAEQQLYAVQDVSYLARLYPLLDALLTAQKRAWLLEDGAALVAAQQHAVAPEELWKNVKLAWTLTAQQAAALRLLCAWREKQAQARDIPRNWVLKEQALLALAQKMPADNSGLAAVEGLSPGLLRHHSRALLAMLEEARGLSDSALPQVLPEPLPLEAGATLKRLKKVGERFAAEQQMAPELALKKRILVDALATGWPAGPYHLPDALQGWRLEHLGPLLQQALDGEV</sequence>
<dbReference type="SMART" id="SM00341">
    <property type="entry name" value="HRDC"/>
    <property type="match status" value="1"/>
</dbReference>
<dbReference type="RefSeq" id="WP_101496219.1">
    <property type="nucleotide sequence ID" value="NZ_LNJZ01000005.1"/>
</dbReference>
<evidence type="ECO:0000313" key="9">
    <source>
        <dbReference type="Proteomes" id="UP000294575"/>
    </source>
</evidence>
<dbReference type="InterPro" id="IPR044876">
    <property type="entry name" value="HRDC_dom_sf"/>
</dbReference>
<feature type="domain" description="HRDC" evidence="7">
    <location>
        <begin position="210"/>
        <end position="290"/>
    </location>
</feature>
<evidence type="ECO:0000256" key="1">
    <source>
        <dbReference type="ARBA" id="ARBA00022490"/>
    </source>
</evidence>
<name>A0A4R6U1H1_9GAMM</name>
<dbReference type="GO" id="GO:0003676">
    <property type="term" value="F:nucleic acid binding"/>
    <property type="evidence" value="ECO:0007669"/>
    <property type="project" value="InterPro"/>
</dbReference>
<dbReference type="SUPFAM" id="SSF47819">
    <property type="entry name" value="HRDC-like"/>
    <property type="match status" value="2"/>
</dbReference>
<dbReference type="InterPro" id="IPR012337">
    <property type="entry name" value="RNaseH-like_sf"/>
</dbReference>
<evidence type="ECO:0000313" key="8">
    <source>
        <dbReference type="EMBL" id="TDQ38503.1"/>
    </source>
</evidence>
<dbReference type="InterPro" id="IPR051086">
    <property type="entry name" value="RNase_D-like"/>
</dbReference>
<dbReference type="Proteomes" id="UP000294575">
    <property type="component" value="Unassembled WGS sequence"/>
</dbReference>
<dbReference type="Pfam" id="PF01612">
    <property type="entry name" value="DNA_pol_A_exo1"/>
    <property type="match status" value="1"/>
</dbReference>
<evidence type="ECO:0000256" key="3">
    <source>
        <dbReference type="ARBA" id="ARBA00022722"/>
    </source>
</evidence>
<reference evidence="8 9" key="1">
    <citation type="submission" date="2019-03" db="EMBL/GenBank/DDBJ databases">
        <title>Genomic Encyclopedia of Type Strains, Phase IV (KMG-IV): sequencing the most valuable type-strain genomes for metagenomic binning, comparative biology and taxonomic classification.</title>
        <authorList>
            <person name="Goeker M."/>
        </authorList>
    </citation>
    <scope>NUCLEOTIDE SEQUENCE [LARGE SCALE GENOMIC DNA]</scope>
    <source>
        <strain evidence="8 9">DSM 28679</strain>
    </source>
</reference>
<keyword evidence="9" id="KW-1185">Reference proteome</keyword>
<evidence type="ECO:0000256" key="6">
    <source>
        <dbReference type="HAMAP-Rule" id="MF_01899"/>
    </source>
</evidence>
<protein>
    <recommendedName>
        <fullName evidence="6">Ribonuclease D</fullName>
        <shortName evidence="6">RNase D</shortName>
        <ecNumber evidence="6">3.1.13.5</ecNumber>
    </recommendedName>
</protein>
<dbReference type="GO" id="GO:0033890">
    <property type="term" value="F:ribonuclease D activity"/>
    <property type="evidence" value="ECO:0007669"/>
    <property type="project" value="UniProtKB-UniRule"/>
</dbReference>
<dbReference type="SUPFAM" id="SSF53098">
    <property type="entry name" value="Ribonuclease H-like"/>
    <property type="match status" value="1"/>
</dbReference>
<dbReference type="GO" id="GO:0005737">
    <property type="term" value="C:cytoplasm"/>
    <property type="evidence" value="ECO:0007669"/>
    <property type="project" value="UniProtKB-SubCell"/>
</dbReference>
<comment type="catalytic activity">
    <reaction evidence="6">
        <text>Exonucleolytic cleavage that removes extra residues from the 3'-terminus of tRNA to produce 5'-mononucleotides.</text>
        <dbReference type="EC" id="3.1.13.5"/>
    </reaction>
</comment>
<dbReference type="SMART" id="SM00474">
    <property type="entry name" value="35EXOc"/>
    <property type="match status" value="1"/>
</dbReference>
<dbReference type="CDD" id="cd06142">
    <property type="entry name" value="RNaseD_exo"/>
    <property type="match status" value="1"/>
</dbReference>
<keyword evidence="5 6" id="KW-0269">Exonuclease</keyword>
<dbReference type="GO" id="GO:0000166">
    <property type="term" value="F:nucleotide binding"/>
    <property type="evidence" value="ECO:0007669"/>
    <property type="project" value="InterPro"/>
</dbReference>
<dbReference type="InterPro" id="IPR010997">
    <property type="entry name" value="HRDC-like_sf"/>
</dbReference>
<gene>
    <name evidence="6" type="primary">rnd</name>
    <name evidence="8" type="ORF">DFQ45_10477</name>
</gene>
<dbReference type="EMBL" id="SNYK01000004">
    <property type="protein sequence ID" value="TDQ38503.1"/>
    <property type="molecule type" value="Genomic_DNA"/>
</dbReference>
<accession>A0A4R6U1H1</accession>
<comment type="similarity">
    <text evidence="6">Belongs to the RNase D family.</text>
</comment>
<keyword evidence="3 6" id="KW-0540">Nuclease</keyword>
<dbReference type="PANTHER" id="PTHR47649">
    <property type="entry name" value="RIBONUCLEASE D"/>
    <property type="match status" value="1"/>
</dbReference>
<comment type="caution">
    <text evidence="8">The sequence shown here is derived from an EMBL/GenBank/DDBJ whole genome shotgun (WGS) entry which is preliminary data.</text>
</comment>
<dbReference type="InterPro" id="IPR002562">
    <property type="entry name" value="3'-5'_exonuclease_dom"/>
</dbReference>
<dbReference type="Pfam" id="PF00570">
    <property type="entry name" value="HRDC"/>
    <property type="match status" value="1"/>
</dbReference>
<dbReference type="InterPro" id="IPR006292">
    <property type="entry name" value="RNase_D"/>
</dbReference>
<dbReference type="PROSITE" id="PS50967">
    <property type="entry name" value="HRDC"/>
    <property type="match status" value="1"/>
</dbReference>
<dbReference type="OrthoDB" id="9800549at2"/>
<evidence type="ECO:0000259" key="7">
    <source>
        <dbReference type="PROSITE" id="PS50967"/>
    </source>
</evidence>
<dbReference type="NCBIfam" id="TIGR01388">
    <property type="entry name" value="rnd"/>
    <property type="match status" value="1"/>
</dbReference>
<proteinExistence type="inferred from homology"/>
<comment type="function">
    <text evidence="6">Exonuclease involved in the 3' processing of various precursor tRNAs. Initiates hydrolysis at the 3'-terminus of an RNA molecule and releases 5'-mononucleotides.</text>
</comment>
<evidence type="ECO:0000256" key="5">
    <source>
        <dbReference type="ARBA" id="ARBA00022839"/>
    </source>
</evidence>
<dbReference type="HAMAP" id="MF_01899">
    <property type="entry name" value="RNase_D"/>
    <property type="match status" value="1"/>
</dbReference>
<dbReference type="EC" id="3.1.13.5" evidence="6"/>
<dbReference type="Gene3D" id="3.30.420.10">
    <property type="entry name" value="Ribonuclease H-like superfamily/Ribonuclease H"/>
    <property type="match status" value="1"/>
</dbReference>
<keyword evidence="4 6" id="KW-0378">Hydrolase</keyword>
<comment type="subcellular location">
    <subcellularLocation>
        <location evidence="6">Cytoplasm</location>
    </subcellularLocation>
</comment>
<dbReference type="InterPro" id="IPR002121">
    <property type="entry name" value="HRDC_dom"/>
</dbReference>
<comment type="cofactor">
    <cofactor evidence="6">
        <name>a divalent metal cation</name>
        <dbReference type="ChEBI" id="CHEBI:60240"/>
    </cofactor>
</comment>
<keyword evidence="2 6" id="KW-0819">tRNA processing</keyword>
<organism evidence="8 9">
    <name type="scientific">Thiopseudomonas denitrificans</name>
    <dbReference type="NCBI Taxonomy" id="1501432"/>
    <lineage>
        <taxon>Bacteria</taxon>
        <taxon>Pseudomonadati</taxon>
        <taxon>Pseudomonadota</taxon>
        <taxon>Gammaproteobacteria</taxon>
        <taxon>Pseudomonadales</taxon>
        <taxon>Pseudomonadaceae</taxon>
        <taxon>Thiopseudomonas</taxon>
    </lineage>
</organism>
<dbReference type="InterPro" id="IPR036397">
    <property type="entry name" value="RNaseH_sf"/>
</dbReference>
<keyword evidence="1 6" id="KW-0963">Cytoplasm</keyword>
<dbReference type="GO" id="GO:0042780">
    <property type="term" value="P:tRNA 3'-end processing"/>
    <property type="evidence" value="ECO:0007669"/>
    <property type="project" value="UniProtKB-UniRule"/>
</dbReference>
<dbReference type="GO" id="GO:0008408">
    <property type="term" value="F:3'-5' exonuclease activity"/>
    <property type="evidence" value="ECO:0007669"/>
    <property type="project" value="InterPro"/>
</dbReference>
<dbReference type="AlphaFoldDB" id="A0A4R6U1H1"/>
<evidence type="ECO:0000256" key="4">
    <source>
        <dbReference type="ARBA" id="ARBA00022801"/>
    </source>
</evidence>
<dbReference type="PANTHER" id="PTHR47649:SF1">
    <property type="entry name" value="RIBONUCLEASE D"/>
    <property type="match status" value="1"/>
</dbReference>
<evidence type="ECO:0000256" key="2">
    <source>
        <dbReference type="ARBA" id="ARBA00022694"/>
    </source>
</evidence>
<dbReference type="Gene3D" id="1.10.150.80">
    <property type="entry name" value="HRDC domain"/>
    <property type="match status" value="2"/>
</dbReference>